<evidence type="ECO:0000313" key="1">
    <source>
        <dbReference type="EMBL" id="UPK93062.1"/>
    </source>
</evidence>
<evidence type="ECO:0000313" key="2">
    <source>
        <dbReference type="Proteomes" id="UP000830768"/>
    </source>
</evidence>
<keyword evidence="2" id="KW-1185">Reference proteome</keyword>
<dbReference type="Proteomes" id="UP000830768">
    <property type="component" value="Chromosome 4"/>
</dbReference>
<sequence>MASPQSLLLGCDSPCPFILQFLFRESGVLLEGNFWPCCQGMANTSQPSSSSPGNQPADPNQVFDENKCRNVLVRYCAHIPRNYRYSDGVRLVFLVLRDHMGDEHLGLAAGVLYEMIEVDCQHSDDPGAAFQRWRYDHMNRHTDLELPHVPHLTTVTSTIIPTAKLTRWRKEHPQRYQTRLSDYSPNLERSSLFSSGIRTRKSWVIEYTMYTSSRNGGTRPFRQITAREFHEMQWNPNTNSLGRLVGEKSIDLEKFLREGDIDEPADEKCATTSRFSLSSRLFRGRSKMGQITGKLRVAKNSPIHPSNPEWPPNRPACDATASFYDMLEQRSNHRVSEWDIPNANFARKFGLYTDSGPLPPFIRELPVAEDKAMDLAPSGGCAPDSMQHNSPTQDRGRCSDPSTFCATPLRGDFQSLSPGERARSLSPRKRLVQQPLHIRMNLTESQMDKITDAFSSKASSSPSKSDRSKKKSTMTPRSTPRKHKPSTSRSEARPSWALSEDDGSGVDSTTFSDLMPGRHQGSPRDVFVGSIAERRHKVPPPPLHLGVGRQNASAPRPAEMEDIPDPVSPLGQGRYEQFHVTEDDSSSFYSPNIPGTAHPSPLDLGGSHHARSRSNVNDAVVNAYQDWAHIHQHSMIKESASHPEPLVNRPRRSKSSGDGMRLSRPIEVQHPPMPQVANPRAENAPSIPLFSPLQLYFRGPDFPSVKKGEKTMIGDNGWLERTDKGVDAAKKAPQKKAGILDSIKKIAKDMTELHHNNRRTQPVVRARPTSRMAVSLDSREQSLLYCELEFHLSTALNDYITVQLDKGRLIPDKLKKVADAWQSKGRPKIVGFRYDLETQLELINLHVDDFRFYGRRQADPVEISGLLHTMKVNARAMSIRTFCQPDSVIAKQLVDAQSLFKMLGISDAQQMALAEIAQFFKVIVEREMDCRDHRELQGGRGRASHARGDSQWTMNAERRVNG</sequence>
<gene>
    <name evidence="1" type="ORF">LCI18_003997</name>
</gene>
<protein>
    <submittedName>
        <fullName evidence="1">Uncharacterized protein</fullName>
    </submittedName>
</protein>
<proteinExistence type="predicted"/>
<organism evidence="1 2">
    <name type="scientific">Fusarium solani subsp. cucurbitae</name>
    <name type="common">Neocosmosporum cucurbitae</name>
    <dbReference type="NCBI Taxonomy" id="2747967"/>
    <lineage>
        <taxon>Eukaryota</taxon>
        <taxon>Fungi</taxon>
        <taxon>Dikarya</taxon>
        <taxon>Ascomycota</taxon>
        <taxon>Pezizomycotina</taxon>
        <taxon>Sordariomycetes</taxon>
        <taxon>Hypocreomycetidae</taxon>
        <taxon>Hypocreales</taxon>
        <taxon>Nectriaceae</taxon>
        <taxon>Fusarium</taxon>
        <taxon>Fusarium solani species complex</taxon>
    </lineage>
</organism>
<name>A0ACD3YVS0_FUSSC</name>
<accession>A0ACD3YVS0</accession>
<reference evidence="1" key="1">
    <citation type="submission" date="2021-11" db="EMBL/GenBank/DDBJ databases">
        <title>Fusarium solani-melongenae Genome sequencing and assembly.</title>
        <authorList>
            <person name="Xie S."/>
            <person name="Huang L."/>
            <person name="Zhang X."/>
        </authorList>
    </citation>
    <scope>NUCLEOTIDE SEQUENCE</scope>
    <source>
        <strain evidence="1">CRI 24-3</strain>
    </source>
</reference>
<dbReference type="EMBL" id="CP090033">
    <property type="protein sequence ID" value="UPK93062.1"/>
    <property type="molecule type" value="Genomic_DNA"/>
</dbReference>